<comment type="caution">
    <text evidence="5">The sequence shown here is derived from an EMBL/GenBank/DDBJ whole genome shotgun (WGS) entry which is preliminary data.</text>
</comment>
<dbReference type="PRINTS" id="PR01790">
    <property type="entry name" value="SMP30FAMILY"/>
</dbReference>
<evidence type="ECO:0000256" key="3">
    <source>
        <dbReference type="PIRSR" id="PIRSR605511-2"/>
    </source>
</evidence>
<feature type="binding site" evidence="3">
    <location>
        <position position="404"/>
    </location>
    <ligand>
        <name>a divalent metal cation</name>
        <dbReference type="ChEBI" id="CHEBI:60240"/>
    </ligand>
</feature>
<gene>
    <name evidence="5" type="ORF">A9K58_05550</name>
</gene>
<comment type="similarity">
    <text evidence="1">Belongs to the SMP-30/CGR1 family.</text>
</comment>
<dbReference type="PANTHER" id="PTHR10907:SF47">
    <property type="entry name" value="REGUCALCIN"/>
    <property type="match status" value="1"/>
</dbReference>
<dbReference type="Proteomes" id="UP000092256">
    <property type="component" value="Unassembled WGS sequence"/>
</dbReference>
<proteinExistence type="inferred from homology"/>
<dbReference type="SUPFAM" id="SSF63829">
    <property type="entry name" value="Calcium-dependent phosphotriesterase"/>
    <property type="match status" value="1"/>
</dbReference>
<evidence type="ECO:0000256" key="1">
    <source>
        <dbReference type="ARBA" id="ARBA00008853"/>
    </source>
</evidence>
<dbReference type="InterPro" id="IPR000887">
    <property type="entry name" value="Aldlse_KDPG_KHG"/>
</dbReference>
<evidence type="ECO:0000313" key="6">
    <source>
        <dbReference type="Proteomes" id="UP000092256"/>
    </source>
</evidence>
<dbReference type="SUPFAM" id="SSF51569">
    <property type="entry name" value="Aldolase"/>
    <property type="match status" value="1"/>
</dbReference>
<dbReference type="InterPro" id="IPR013785">
    <property type="entry name" value="Aldolase_TIM"/>
</dbReference>
<keyword evidence="3" id="KW-0862">Zinc</keyword>
<dbReference type="Gene3D" id="2.120.10.30">
    <property type="entry name" value="TolB, C-terminal domain"/>
    <property type="match status" value="1"/>
</dbReference>
<comment type="cofactor">
    <cofactor evidence="3">
        <name>Zn(2+)</name>
        <dbReference type="ChEBI" id="CHEBI:29105"/>
    </cofactor>
    <text evidence="3">Binds 1 divalent metal cation per subunit.</text>
</comment>
<dbReference type="GO" id="GO:0005509">
    <property type="term" value="F:calcium ion binding"/>
    <property type="evidence" value="ECO:0007669"/>
    <property type="project" value="TreeGrafter"/>
</dbReference>
<organism evidence="5 6">
    <name type="scientific">Stenotrophomonas maltophilia</name>
    <name type="common">Pseudomonas maltophilia</name>
    <name type="synonym">Xanthomonas maltophilia</name>
    <dbReference type="NCBI Taxonomy" id="40324"/>
    <lineage>
        <taxon>Bacteria</taxon>
        <taxon>Pseudomonadati</taxon>
        <taxon>Pseudomonadota</taxon>
        <taxon>Gammaproteobacteria</taxon>
        <taxon>Lysobacterales</taxon>
        <taxon>Lysobacteraceae</taxon>
        <taxon>Stenotrophomonas</taxon>
        <taxon>Stenotrophomonas maltophilia group</taxon>
    </lineage>
</organism>
<protein>
    <recommendedName>
        <fullName evidence="4">SMP-30/Gluconolactonase/LRE-like region domain-containing protein</fullName>
    </recommendedName>
</protein>
<evidence type="ECO:0000256" key="2">
    <source>
        <dbReference type="PIRSR" id="PIRSR605511-1"/>
    </source>
</evidence>
<keyword evidence="3" id="KW-0479">Metal-binding</keyword>
<dbReference type="InterPro" id="IPR011042">
    <property type="entry name" value="6-blade_b-propeller_TolB-like"/>
</dbReference>
<reference evidence="5 6" key="1">
    <citation type="submission" date="2016-05" db="EMBL/GenBank/DDBJ databases">
        <title>Draft Genome Sequences of Stenotrophomonas maltophilia Strains Sm32COP, Sm41DVV, Sm46PAILV, SmF3, SmF22, SmSOFb1 and SmCVFa1, Isolated from Different Manures, in France.</title>
        <authorList>
            <person name="Nazaret S."/>
            <person name="Bodilis J."/>
        </authorList>
    </citation>
    <scope>NUCLEOTIDE SEQUENCE [LARGE SCALE GENOMIC DNA]</scope>
    <source>
        <strain evidence="5 6">Sm46PAILV</strain>
    </source>
</reference>
<dbReference type="PANTHER" id="PTHR10907">
    <property type="entry name" value="REGUCALCIN"/>
    <property type="match status" value="1"/>
</dbReference>
<dbReference type="GO" id="GO:0004341">
    <property type="term" value="F:gluconolactonase activity"/>
    <property type="evidence" value="ECO:0007669"/>
    <property type="project" value="TreeGrafter"/>
</dbReference>
<feature type="binding site" evidence="3">
    <location>
        <position position="307"/>
    </location>
    <ligand>
        <name>substrate</name>
    </ligand>
</feature>
<accession>A0A1A6Y1W7</accession>
<evidence type="ECO:0000259" key="4">
    <source>
        <dbReference type="Pfam" id="PF08450"/>
    </source>
</evidence>
<name>A0A1A6Y1W7_STEMA</name>
<dbReference type="EMBL" id="LYVJ01000003">
    <property type="protein sequence ID" value="OBU69193.1"/>
    <property type="molecule type" value="Genomic_DNA"/>
</dbReference>
<sequence length="483" mass="49393">MTTRNDAAFDAAIEQAPLVAILRGLTGAEALAVGQALVDAGVRLAEVPLNSPDPLATIALLAAHFGDRLRVGAGTVLDVAQVEALAATGCCFCVSPNTNPEVIAAARAHGMEPMPGFSTPTEAFAALAAGARYLKAFPAHDSAPRLAALSAVLPAQARLVAVGGFTTDALPALWQAGVRAVGIGTDLYRPGRPADDVGRRAQHWLQALQAVPASGVHLACDAGTLVGESPVVREDGRVAWVEPTAPALLHWDGQTCSRTPLSEPVWSLALAPQGLVGNGETHFVRIAADGGLQPGPTIEVGPGCRLNDMTVDARGGLWAGSMHRGLLAGRGALFHAASVDAPARRVAEGLGVANGMVFSPAGDTLYVIDTLARTLLAYPADVAAGTLGEPKVVTDFLGEAGKPDGLALSPQGTLWVAMWGGACVLELAANGAVQRRLAVPAPHVGALCFAPDGRLFITTARARLAPDVLQRAPGSGGLFIARP</sequence>
<feature type="binding site" evidence="3">
    <location>
        <position position="354"/>
    </location>
    <ligand>
        <name>a divalent metal cation</name>
        <dbReference type="ChEBI" id="CHEBI:60240"/>
    </ligand>
</feature>
<dbReference type="OrthoDB" id="8590323at2"/>
<dbReference type="InterPro" id="IPR013658">
    <property type="entry name" value="SGL"/>
</dbReference>
<dbReference type="GO" id="GO:0016829">
    <property type="term" value="F:lyase activity"/>
    <property type="evidence" value="ECO:0007669"/>
    <property type="project" value="InterPro"/>
</dbReference>
<dbReference type="NCBIfam" id="NF006600">
    <property type="entry name" value="PRK09140.1"/>
    <property type="match status" value="1"/>
</dbReference>
<dbReference type="Pfam" id="PF08450">
    <property type="entry name" value="SGL"/>
    <property type="match status" value="1"/>
</dbReference>
<feature type="binding site" evidence="3">
    <location>
        <position position="305"/>
    </location>
    <ligand>
        <name>substrate</name>
    </ligand>
</feature>
<evidence type="ECO:0000313" key="5">
    <source>
        <dbReference type="EMBL" id="OBU69193.1"/>
    </source>
</evidence>
<dbReference type="AlphaFoldDB" id="A0A1A6Y1W7"/>
<feature type="active site" description="Proton donor/acceptor" evidence="2">
    <location>
        <position position="404"/>
    </location>
</feature>
<feature type="binding site" evidence="3">
    <location>
        <position position="228"/>
    </location>
    <ligand>
        <name>a divalent metal cation</name>
        <dbReference type="ChEBI" id="CHEBI:60240"/>
    </ligand>
</feature>
<dbReference type="GO" id="GO:0019853">
    <property type="term" value="P:L-ascorbic acid biosynthetic process"/>
    <property type="evidence" value="ECO:0007669"/>
    <property type="project" value="TreeGrafter"/>
</dbReference>
<dbReference type="RefSeq" id="WP_065198395.1">
    <property type="nucleotide sequence ID" value="NZ_LYVJ01000003.1"/>
</dbReference>
<dbReference type="InterPro" id="IPR005511">
    <property type="entry name" value="SMP-30"/>
</dbReference>
<dbReference type="Gene3D" id="3.20.20.70">
    <property type="entry name" value="Aldolase class I"/>
    <property type="match status" value="1"/>
</dbReference>
<feature type="domain" description="SMP-30/Gluconolactonase/LRE-like region" evidence="4">
    <location>
        <begin position="226"/>
        <end position="461"/>
    </location>
</feature>
<dbReference type="CDD" id="cd00452">
    <property type="entry name" value="KDPG_aldolase"/>
    <property type="match status" value="1"/>
</dbReference>
<dbReference type="Pfam" id="PF01081">
    <property type="entry name" value="Aldolase"/>
    <property type="match status" value="1"/>
</dbReference>